<comment type="caution">
    <text evidence="2">The sequence shown here is derived from an EMBL/GenBank/DDBJ whole genome shotgun (WGS) entry which is preliminary data.</text>
</comment>
<name>A0ABP5TQD5_9ACTN</name>
<feature type="transmembrane region" description="Helical" evidence="1">
    <location>
        <begin position="46"/>
        <end position="67"/>
    </location>
</feature>
<evidence type="ECO:0008006" key="4">
    <source>
        <dbReference type="Google" id="ProtNLM"/>
    </source>
</evidence>
<keyword evidence="1" id="KW-0812">Transmembrane</keyword>
<evidence type="ECO:0000256" key="1">
    <source>
        <dbReference type="SAM" id="Phobius"/>
    </source>
</evidence>
<evidence type="ECO:0000313" key="3">
    <source>
        <dbReference type="Proteomes" id="UP001501444"/>
    </source>
</evidence>
<gene>
    <name evidence="2" type="ORF">GCM10010170_053060</name>
</gene>
<keyword evidence="1" id="KW-1133">Transmembrane helix</keyword>
<feature type="transmembrane region" description="Helical" evidence="1">
    <location>
        <begin position="79"/>
        <end position="98"/>
    </location>
</feature>
<feature type="transmembrane region" description="Helical" evidence="1">
    <location>
        <begin position="104"/>
        <end position="124"/>
    </location>
</feature>
<dbReference type="Proteomes" id="UP001501444">
    <property type="component" value="Unassembled WGS sequence"/>
</dbReference>
<protein>
    <recommendedName>
        <fullName evidence="4">Integral membrane protein</fullName>
    </recommendedName>
</protein>
<keyword evidence="1" id="KW-0472">Membrane</keyword>
<accession>A0ABP5TQD5</accession>
<evidence type="ECO:0000313" key="2">
    <source>
        <dbReference type="EMBL" id="GAA2358942.1"/>
    </source>
</evidence>
<dbReference type="EMBL" id="BAAARV010000046">
    <property type="protein sequence ID" value="GAA2358942.1"/>
    <property type="molecule type" value="Genomic_DNA"/>
</dbReference>
<keyword evidence="3" id="KW-1185">Reference proteome</keyword>
<organism evidence="2 3">
    <name type="scientific">Dactylosporangium salmoneum</name>
    <dbReference type="NCBI Taxonomy" id="53361"/>
    <lineage>
        <taxon>Bacteria</taxon>
        <taxon>Bacillati</taxon>
        <taxon>Actinomycetota</taxon>
        <taxon>Actinomycetes</taxon>
        <taxon>Micromonosporales</taxon>
        <taxon>Micromonosporaceae</taxon>
        <taxon>Dactylosporangium</taxon>
    </lineage>
</organism>
<sequence>MRSGGRDPDAVPMKRSISLTVGLVLSGLLGLVDVVSLPLGTDGPPVAVLVIGTVLGLGTIAGVVLAWPNRSRAGAVTVIVTRLLSALTAVPAFFVAATPAAARGAAAAGIVITLLCVALVAPALRARPAGLPS</sequence>
<reference evidence="3" key="1">
    <citation type="journal article" date="2019" name="Int. J. Syst. Evol. Microbiol.">
        <title>The Global Catalogue of Microorganisms (GCM) 10K type strain sequencing project: providing services to taxonomists for standard genome sequencing and annotation.</title>
        <authorList>
            <consortium name="The Broad Institute Genomics Platform"/>
            <consortium name="The Broad Institute Genome Sequencing Center for Infectious Disease"/>
            <person name="Wu L."/>
            <person name="Ma J."/>
        </authorList>
    </citation>
    <scope>NUCLEOTIDE SEQUENCE [LARGE SCALE GENOMIC DNA]</scope>
    <source>
        <strain evidence="3">JCM 3272</strain>
    </source>
</reference>
<feature type="transmembrane region" description="Helical" evidence="1">
    <location>
        <begin position="21"/>
        <end position="40"/>
    </location>
</feature>
<proteinExistence type="predicted"/>